<feature type="transmembrane region" description="Helical" evidence="9">
    <location>
        <begin position="12"/>
        <end position="35"/>
    </location>
</feature>
<evidence type="ECO:0000256" key="7">
    <source>
        <dbReference type="ARBA" id="ARBA00022989"/>
    </source>
</evidence>
<dbReference type="EMBL" id="CP018154">
    <property type="protein sequence ID" value="APG61792.1"/>
    <property type="molecule type" value="Genomic_DNA"/>
</dbReference>
<dbReference type="NCBIfam" id="TIGR00077">
    <property type="entry name" value="lspA"/>
    <property type="match status" value="1"/>
</dbReference>
<comment type="function">
    <text evidence="9 10">This protein specifically catalyzes the removal of signal peptides from prolipoproteins.</text>
</comment>
<dbReference type="AlphaFoldDB" id="A0A1L3J9H3"/>
<organism evidence="12 13">
    <name type="scientific">Sphingorhabdus lutea</name>
    <dbReference type="NCBI Taxonomy" id="1913578"/>
    <lineage>
        <taxon>Bacteria</taxon>
        <taxon>Pseudomonadati</taxon>
        <taxon>Pseudomonadota</taxon>
        <taxon>Alphaproteobacteria</taxon>
        <taxon>Sphingomonadales</taxon>
        <taxon>Sphingomonadaceae</taxon>
        <taxon>Sphingorhabdus</taxon>
    </lineage>
</organism>
<evidence type="ECO:0000256" key="9">
    <source>
        <dbReference type="HAMAP-Rule" id="MF_00161"/>
    </source>
</evidence>
<evidence type="ECO:0000256" key="5">
    <source>
        <dbReference type="ARBA" id="ARBA00022750"/>
    </source>
</evidence>
<keyword evidence="2 9" id="KW-1003">Cell membrane</keyword>
<evidence type="ECO:0000256" key="1">
    <source>
        <dbReference type="ARBA" id="ARBA00006139"/>
    </source>
</evidence>
<feature type="active site" evidence="9">
    <location>
        <position position="141"/>
    </location>
</feature>
<dbReference type="Pfam" id="PF01252">
    <property type="entry name" value="Peptidase_A8"/>
    <property type="match status" value="1"/>
</dbReference>
<evidence type="ECO:0000256" key="6">
    <source>
        <dbReference type="ARBA" id="ARBA00022801"/>
    </source>
</evidence>
<evidence type="ECO:0000256" key="4">
    <source>
        <dbReference type="ARBA" id="ARBA00022692"/>
    </source>
</evidence>
<accession>A0A1L3J9H3</accession>
<name>A0A1L3J9H3_9SPHN</name>
<dbReference type="PANTHER" id="PTHR33695:SF1">
    <property type="entry name" value="LIPOPROTEIN SIGNAL PEPTIDASE"/>
    <property type="match status" value="1"/>
</dbReference>
<keyword evidence="6 9" id="KW-0378">Hydrolase</keyword>
<evidence type="ECO:0000256" key="8">
    <source>
        <dbReference type="ARBA" id="ARBA00023136"/>
    </source>
</evidence>
<keyword evidence="4 9" id="KW-0812">Transmembrane</keyword>
<dbReference type="KEGG" id="sphl:LPB140_01920"/>
<dbReference type="STRING" id="1913578.LPB140_01920"/>
<evidence type="ECO:0000313" key="12">
    <source>
        <dbReference type="EMBL" id="APG61792.1"/>
    </source>
</evidence>
<sequence>MDKSKKYKIQGIMLASILFIADQIVKFIMIGPLALQSRGQIHIIPFFNLTWAENRGVSMGFLSADNEAQRWMLVGATAFIALIVFIWMMREKMRGDILALSLILGGALGNIVDRARYGYVVDYADLHFGDFRPFYIFNLADACITIGVLILLARAFLMREDNPKETAEIIAGNNNGADVRRENEHG</sequence>
<dbReference type="Proteomes" id="UP000242561">
    <property type="component" value="Chromosome"/>
</dbReference>
<evidence type="ECO:0000313" key="13">
    <source>
        <dbReference type="Proteomes" id="UP000242561"/>
    </source>
</evidence>
<feature type="transmembrane region" description="Helical" evidence="9">
    <location>
        <begin position="135"/>
        <end position="157"/>
    </location>
</feature>
<comment type="pathway">
    <text evidence="9">Protein modification; lipoprotein biosynthesis (signal peptide cleavage).</text>
</comment>
<evidence type="ECO:0000256" key="2">
    <source>
        <dbReference type="ARBA" id="ARBA00022475"/>
    </source>
</evidence>
<keyword evidence="5 9" id="KW-0064">Aspartyl protease</keyword>
<dbReference type="HAMAP" id="MF_00161">
    <property type="entry name" value="LspA"/>
    <property type="match status" value="1"/>
</dbReference>
<dbReference type="GO" id="GO:0004190">
    <property type="term" value="F:aspartic-type endopeptidase activity"/>
    <property type="evidence" value="ECO:0007669"/>
    <property type="project" value="UniProtKB-UniRule"/>
</dbReference>
<feature type="transmembrane region" description="Helical" evidence="9">
    <location>
        <begin position="71"/>
        <end position="90"/>
    </location>
</feature>
<dbReference type="InterPro" id="IPR001872">
    <property type="entry name" value="Peptidase_A8"/>
</dbReference>
<feature type="active site" evidence="9">
    <location>
        <position position="122"/>
    </location>
</feature>
<evidence type="ECO:0000256" key="3">
    <source>
        <dbReference type="ARBA" id="ARBA00022670"/>
    </source>
</evidence>
<proteinExistence type="inferred from homology"/>
<comment type="subcellular location">
    <subcellularLocation>
        <location evidence="9">Cell membrane</location>
        <topology evidence="9">Multi-pass membrane protein</topology>
    </subcellularLocation>
</comment>
<keyword evidence="7 9" id="KW-1133">Transmembrane helix</keyword>
<dbReference type="RefSeq" id="WP_072558439.1">
    <property type="nucleotide sequence ID" value="NZ_CP018154.1"/>
</dbReference>
<keyword evidence="13" id="KW-1185">Reference proteome</keyword>
<protein>
    <recommendedName>
        <fullName evidence="9">Lipoprotein signal peptidase</fullName>
        <ecNumber evidence="9">3.4.23.36</ecNumber>
    </recommendedName>
    <alternativeName>
        <fullName evidence="9">Prolipoprotein signal peptidase</fullName>
    </alternativeName>
    <alternativeName>
        <fullName evidence="9">Signal peptidase II</fullName>
        <shortName evidence="9">SPase II</shortName>
    </alternativeName>
</protein>
<dbReference type="OrthoDB" id="9810259at2"/>
<keyword evidence="8 9" id="KW-0472">Membrane</keyword>
<evidence type="ECO:0000256" key="10">
    <source>
        <dbReference type="RuleBase" id="RU000594"/>
    </source>
</evidence>
<evidence type="ECO:0000256" key="11">
    <source>
        <dbReference type="RuleBase" id="RU004181"/>
    </source>
</evidence>
<dbReference type="PRINTS" id="PR00781">
    <property type="entry name" value="LIPOSIGPTASE"/>
</dbReference>
<dbReference type="GO" id="GO:0005886">
    <property type="term" value="C:plasma membrane"/>
    <property type="evidence" value="ECO:0007669"/>
    <property type="project" value="UniProtKB-SubCell"/>
</dbReference>
<dbReference type="PROSITE" id="PS00855">
    <property type="entry name" value="SPASE_II"/>
    <property type="match status" value="1"/>
</dbReference>
<gene>
    <name evidence="9" type="primary">lspA</name>
    <name evidence="12" type="ORF">LPB140_01920</name>
</gene>
<dbReference type="GO" id="GO:0006508">
    <property type="term" value="P:proteolysis"/>
    <property type="evidence" value="ECO:0007669"/>
    <property type="project" value="UniProtKB-KW"/>
</dbReference>
<dbReference type="UniPathway" id="UPA00665"/>
<feature type="transmembrane region" description="Helical" evidence="9">
    <location>
        <begin position="97"/>
        <end position="115"/>
    </location>
</feature>
<comment type="catalytic activity">
    <reaction evidence="9 10">
        <text>Release of signal peptides from bacterial membrane prolipoproteins. Hydrolyzes -Xaa-Yaa-Zaa-|-(S,diacylglyceryl)Cys-, in which Xaa is hydrophobic (preferably Leu), and Yaa (Ala or Ser) and Zaa (Gly or Ala) have small, neutral side chains.</text>
        <dbReference type="EC" id="3.4.23.36"/>
    </reaction>
</comment>
<dbReference type="PANTHER" id="PTHR33695">
    <property type="entry name" value="LIPOPROTEIN SIGNAL PEPTIDASE"/>
    <property type="match status" value="1"/>
</dbReference>
<keyword evidence="3 9" id="KW-0645">Protease</keyword>
<reference evidence="12 13" key="1">
    <citation type="submission" date="2016-11" db="EMBL/GenBank/DDBJ databases">
        <title>Sphingorhabdus sp. LPB0140, isolated from marine environment.</title>
        <authorList>
            <person name="Kim E."/>
            <person name="Yi H."/>
        </authorList>
    </citation>
    <scope>NUCLEOTIDE SEQUENCE [LARGE SCALE GENOMIC DNA]</scope>
    <source>
        <strain evidence="12 13">LPB0140</strain>
    </source>
</reference>
<comment type="similarity">
    <text evidence="1 9 11">Belongs to the peptidase A8 family.</text>
</comment>
<dbReference type="EC" id="3.4.23.36" evidence="9"/>